<dbReference type="Gene3D" id="2.40.30.100">
    <property type="entry name" value="AF2212/PG0164-like"/>
    <property type="match status" value="1"/>
</dbReference>
<protein>
    <recommendedName>
        <fullName evidence="3">DUF1905 domain-containing protein</fullName>
    </recommendedName>
</protein>
<dbReference type="InterPro" id="IPR015018">
    <property type="entry name" value="DUF1905"/>
</dbReference>
<evidence type="ECO:0000313" key="2">
    <source>
        <dbReference type="Proteomes" id="UP000604341"/>
    </source>
</evidence>
<dbReference type="Pfam" id="PF13376">
    <property type="entry name" value="OmdA"/>
    <property type="match status" value="1"/>
</dbReference>
<organism evidence="1 2">
    <name type="scientific">Deinococcus radiotolerans</name>
    <dbReference type="NCBI Taxonomy" id="1309407"/>
    <lineage>
        <taxon>Bacteria</taxon>
        <taxon>Thermotogati</taxon>
        <taxon>Deinococcota</taxon>
        <taxon>Deinococci</taxon>
        <taxon>Deinococcales</taxon>
        <taxon>Deinococcaceae</taxon>
        <taxon>Deinococcus</taxon>
    </lineage>
</organism>
<reference evidence="2" key="1">
    <citation type="journal article" date="2019" name="Int. J. Syst. Evol. Microbiol.">
        <title>The Global Catalogue of Microorganisms (GCM) 10K type strain sequencing project: providing services to taxonomists for standard genome sequencing and annotation.</title>
        <authorList>
            <consortium name="The Broad Institute Genomics Platform"/>
            <consortium name="The Broad Institute Genome Sequencing Center for Infectious Disease"/>
            <person name="Wu L."/>
            <person name="Ma J."/>
        </authorList>
    </citation>
    <scope>NUCLEOTIDE SEQUENCE [LARGE SCALE GENOMIC DNA]</scope>
    <source>
        <strain evidence="2">JCM 19173</strain>
    </source>
</reference>
<comment type="caution">
    <text evidence="1">The sequence shown here is derived from an EMBL/GenBank/DDBJ whole genome shotgun (WGS) entry which is preliminary data.</text>
</comment>
<keyword evidence="2" id="KW-1185">Reference proteome</keyword>
<dbReference type="EMBL" id="BMPE01000002">
    <property type="protein sequence ID" value="GGK95852.1"/>
    <property type="molecule type" value="Genomic_DNA"/>
</dbReference>
<evidence type="ECO:0008006" key="3">
    <source>
        <dbReference type="Google" id="ProtNLM"/>
    </source>
</evidence>
<dbReference type="SUPFAM" id="SSF141694">
    <property type="entry name" value="AF2212/PG0164-like"/>
    <property type="match status" value="1"/>
</dbReference>
<name>A0ABQ2FGD3_9DEIO</name>
<gene>
    <name evidence="1" type="ORF">GCM10010844_12900</name>
</gene>
<dbReference type="Pfam" id="PF08922">
    <property type="entry name" value="DUF1905"/>
    <property type="match status" value="1"/>
</dbReference>
<dbReference type="RefSeq" id="WP_189068180.1">
    <property type="nucleotide sequence ID" value="NZ_BMPE01000002.1"/>
</dbReference>
<sequence length="148" mass="15469">MPTFTAPLTLHGKTATGLTVPETVIAELNLGKRPPVHVTLNGTYTYQSTVGVMGGQSLLPVSAEHRAAAGLQAGDPVTVTLTPDVAPREVTLPPALQAALDAQPAARAAFDQLPPSQRREHARAVETAKAEATRARRVQTILAALTLP</sequence>
<dbReference type="InterPro" id="IPR037079">
    <property type="entry name" value="AF2212/PG0164-like_sf"/>
</dbReference>
<accession>A0ABQ2FGD3</accession>
<dbReference type="Proteomes" id="UP000604341">
    <property type="component" value="Unassembled WGS sequence"/>
</dbReference>
<evidence type="ECO:0000313" key="1">
    <source>
        <dbReference type="EMBL" id="GGK95852.1"/>
    </source>
</evidence>
<proteinExistence type="predicted"/>